<organism evidence="5 6">
    <name type="scientific">Candidatus Merdivicinus excrementipullorum</name>
    <dbReference type="NCBI Taxonomy" id="2840867"/>
    <lineage>
        <taxon>Bacteria</taxon>
        <taxon>Bacillati</taxon>
        <taxon>Bacillota</taxon>
        <taxon>Clostridia</taxon>
        <taxon>Eubacteriales</taxon>
        <taxon>Oscillospiraceae</taxon>
        <taxon>Oscillospiraceae incertae sedis</taxon>
        <taxon>Candidatus Merdivicinus</taxon>
    </lineage>
</organism>
<evidence type="ECO:0000313" key="6">
    <source>
        <dbReference type="Proteomes" id="UP000824002"/>
    </source>
</evidence>
<dbReference type="InterPro" id="IPR023210">
    <property type="entry name" value="NADP_OxRdtase_dom"/>
</dbReference>
<reference evidence="5" key="1">
    <citation type="submission" date="2020-10" db="EMBL/GenBank/DDBJ databases">
        <authorList>
            <person name="Gilroy R."/>
        </authorList>
    </citation>
    <scope>NUCLEOTIDE SEQUENCE</scope>
    <source>
        <strain evidence="5">CHK199-13235</strain>
    </source>
</reference>
<keyword evidence="2" id="KW-0521">NADP</keyword>
<protein>
    <submittedName>
        <fullName evidence="5">Aldo/keto reductase</fullName>
    </submittedName>
</protein>
<dbReference type="Proteomes" id="UP000824002">
    <property type="component" value="Unassembled WGS sequence"/>
</dbReference>
<comment type="similarity">
    <text evidence="1">Belongs to the aldo/keto reductase family.</text>
</comment>
<evidence type="ECO:0000259" key="4">
    <source>
        <dbReference type="Pfam" id="PF00248"/>
    </source>
</evidence>
<dbReference type="SUPFAM" id="SSF51430">
    <property type="entry name" value="NAD(P)-linked oxidoreductase"/>
    <property type="match status" value="1"/>
</dbReference>
<evidence type="ECO:0000256" key="3">
    <source>
        <dbReference type="ARBA" id="ARBA00023002"/>
    </source>
</evidence>
<dbReference type="Gene3D" id="3.20.20.100">
    <property type="entry name" value="NADP-dependent oxidoreductase domain"/>
    <property type="match status" value="1"/>
</dbReference>
<proteinExistence type="inferred from homology"/>
<keyword evidence="3" id="KW-0560">Oxidoreductase</keyword>
<dbReference type="PRINTS" id="PR00069">
    <property type="entry name" value="ALDKETRDTASE"/>
</dbReference>
<dbReference type="Pfam" id="PF00248">
    <property type="entry name" value="Aldo_ket_red"/>
    <property type="match status" value="1"/>
</dbReference>
<feature type="domain" description="NADP-dependent oxidoreductase" evidence="4">
    <location>
        <begin position="17"/>
        <end position="111"/>
    </location>
</feature>
<dbReference type="AlphaFoldDB" id="A0A9D1K0A7"/>
<dbReference type="PANTHER" id="PTHR43827:SF3">
    <property type="entry name" value="NADP-DEPENDENT OXIDOREDUCTASE DOMAIN-CONTAINING PROTEIN"/>
    <property type="match status" value="1"/>
</dbReference>
<reference evidence="5" key="2">
    <citation type="journal article" date="2021" name="PeerJ">
        <title>Extensive microbial diversity within the chicken gut microbiome revealed by metagenomics and culture.</title>
        <authorList>
            <person name="Gilroy R."/>
            <person name="Ravi A."/>
            <person name="Getino M."/>
            <person name="Pursley I."/>
            <person name="Horton D.L."/>
            <person name="Alikhan N.F."/>
            <person name="Baker D."/>
            <person name="Gharbi K."/>
            <person name="Hall N."/>
            <person name="Watson M."/>
            <person name="Adriaenssens E.M."/>
            <person name="Foster-Nyarko E."/>
            <person name="Jarju S."/>
            <person name="Secka A."/>
            <person name="Antonio M."/>
            <person name="Oren A."/>
            <person name="Chaudhuri R.R."/>
            <person name="La Ragione R."/>
            <person name="Hildebrand F."/>
            <person name="Pallen M.J."/>
        </authorList>
    </citation>
    <scope>NUCLEOTIDE SEQUENCE</scope>
    <source>
        <strain evidence="5">CHK199-13235</strain>
    </source>
</reference>
<dbReference type="InterPro" id="IPR036812">
    <property type="entry name" value="NAD(P)_OxRdtase_dom_sf"/>
</dbReference>
<dbReference type="GO" id="GO:0016616">
    <property type="term" value="F:oxidoreductase activity, acting on the CH-OH group of donors, NAD or NADP as acceptor"/>
    <property type="evidence" value="ECO:0007669"/>
    <property type="project" value="UniProtKB-ARBA"/>
</dbReference>
<dbReference type="PANTHER" id="PTHR43827">
    <property type="entry name" value="2,5-DIKETO-D-GLUCONIC ACID REDUCTASE"/>
    <property type="match status" value="1"/>
</dbReference>
<comment type="caution">
    <text evidence="5">The sequence shown here is derived from an EMBL/GenBank/DDBJ whole genome shotgun (WGS) entry which is preliminary data.</text>
</comment>
<evidence type="ECO:0000313" key="5">
    <source>
        <dbReference type="EMBL" id="HIS76582.1"/>
    </source>
</evidence>
<sequence>MVLNETYALSNGVQIPKLGLGTWFIDDDKAAQAVRDAVAMGYRHMDTAQAYANERGVCEGVRTCGIAREELFVTTKLAAEIKSFEEAVKAIDTSLRTMGLDYIDMMIIHLFPTLGKDGKTKFMTKTPLIFQRRLAFEGILILR</sequence>
<name>A0A9D1K0A7_9FIRM</name>
<dbReference type="EMBL" id="DVJP01000047">
    <property type="protein sequence ID" value="HIS76582.1"/>
    <property type="molecule type" value="Genomic_DNA"/>
</dbReference>
<gene>
    <name evidence="5" type="ORF">IAB51_07190</name>
</gene>
<evidence type="ECO:0000256" key="2">
    <source>
        <dbReference type="ARBA" id="ARBA00022857"/>
    </source>
</evidence>
<accession>A0A9D1K0A7</accession>
<evidence type="ECO:0000256" key="1">
    <source>
        <dbReference type="ARBA" id="ARBA00007905"/>
    </source>
</evidence>
<dbReference type="InterPro" id="IPR020471">
    <property type="entry name" value="AKR"/>
</dbReference>